<feature type="transmembrane region" description="Helical" evidence="1">
    <location>
        <begin position="168"/>
        <end position="187"/>
    </location>
</feature>
<evidence type="ECO:0000313" key="3">
    <source>
        <dbReference type="Proteomes" id="UP000186015"/>
    </source>
</evidence>
<dbReference type="AlphaFoldDB" id="A0A1H7L5W2"/>
<accession>A0A1H7L5W2</accession>
<name>A0A1H7L5W2_RUMAL</name>
<dbReference type="PANTHER" id="PTHR37305">
    <property type="entry name" value="INTEGRAL MEMBRANE PROTEIN-RELATED"/>
    <property type="match status" value="1"/>
</dbReference>
<keyword evidence="1" id="KW-1133">Transmembrane helix</keyword>
<dbReference type="PANTHER" id="PTHR37305:SF1">
    <property type="entry name" value="MEMBRANE PROTEIN"/>
    <property type="match status" value="1"/>
</dbReference>
<evidence type="ECO:0000313" key="2">
    <source>
        <dbReference type="EMBL" id="SEK94419.1"/>
    </source>
</evidence>
<keyword evidence="1" id="KW-0472">Membrane</keyword>
<evidence type="ECO:0000256" key="1">
    <source>
        <dbReference type="SAM" id="Phobius"/>
    </source>
</evidence>
<reference evidence="2 3" key="1">
    <citation type="submission" date="2016-10" db="EMBL/GenBank/DDBJ databases">
        <authorList>
            <person name="de Groot N.N."/>
        </authorList>
    </citation>
    <scope>NUCLEOTIDE SEQUENCE [LARGE SCALE GENOMIC DNA]</scope>
    <source>
        <strain evidence="2 3">KH2T6</strain>
    </source>
</reference>
<feature type="transmembrane region" description="Helical" evidence="1">
    <location>
        <begin position="53"/>
        <end position="76"/>
    </location>
</feature>
<organism evidence="2 3">
    <name type="scientific">Ruminococcus albus</name>
    <dbReference type="NCBI Taxonomy" id="1264"/>
    <lineage>
        <taxon>Bacteria</taxon>
        <taxon>Bacillati</taxon>
        <taxon>Bacillota</taxon>
        <taxon>Clostridia</taxon>
        <taxon>Eubacteriales</taxon>
        <taxon>Oscillospiraceae</taxon>
        <taxon>Ruminococcus</taxon>
    </lineage>
</organism>
<dbReference type="Proteomes" id="UP000186015">
    <property type="component" value="Unassembled WGS sequence"/>
</dbReference>
<sequence length="264" mass="29638">MINVMKAQKYQVLRSTSTYAIFILSVMFMATILFSEISDEEISKVTGSLFASYIGEINSVVIPVIIMIYTAMICGGDLSDKTVNYEMLSGIKRRDVFFGRFFVVLTVNILVYIVITALPMLTFSCLNGWGHTMAVKEVLIRYIAGLLPLIRFTSFYTFLTFLMHNRAVVISVGYILSMVSMLATIMINELFDTKIAMYLFSIDTFDKLLNPKNMGYGFFNGEDVLVVKDIIEKETLCHAAAAGIIGTAVFLILGLTVMRKRDMN</sequence>
<feature type="transmembrane region" description="Helical" evidence="1">
    <location>
        <begin position="239"/>
        <end position="258"/>
    </location>
</feature>
<keyword evidence="1" id="KW-0812">Transmembrane</keyword>
<feature type="transmembrane region" description="Helical" evidence="1">
    <location>
        <begin position="97"/>
        <end position="119"/>
    </location>
</feature>
<gene>
    <name evidence="2" type="ORF">SAMN05216469_10870</name>
</gene>
<proteinExistence type="predicted"/>
<protein>
    <recommendedName>
        <fullName evidence="4">ABC-2 family transporter protein</fullName>
    </recommendedName>
</protein>
<feature type="transmembrane region" description="Helical" evidence="1">
    <location>
        <begin position="12"/>
        <end position="33"/>
    </location>
</feature>
<evidence type="ECO:0008006" key="4">
    <source>
        <dbReference type="Google" id="ProtNLM"/>
    </source>
</evidence>
<feature type="transmembrane region" description="Helical" evidence="1">
    <location>
        <begin position="139"/>
        <end position="161"/>
    </location>
</feature>
<dbReference type="EMBL" id="FOAT01000008">
    <property type="protein sequence ID" value="SEK94419.1"/>
    <property type="molecule type" value="Genomic_DNA"/>
</dbReference>